<name>A0ABR6YAY6_9BURK</name>
<dbReference type="CDD" id="cd19920">
    <property type="entry name" value="REC_PA4781-like"/>
    <property type="match status" value="1"/>
</dbReference>
<keyword evidence="1 6" id="KW-0597">Phosphoprotein</keyword>
<dbReference type="InterPro" id="IPR001789">
    <property type="entry name" value="Sig_transdc_resp-reg_receiver"/>
</dbReference>
<gene>
    <name evidence="8" type="ORF">H8K55_09230</name>
</gene>
<dbReference type="Proteomes" id="UP000624279">
    <property type="component" value="Unassembled WGS sequence"/>
</dbReference>
<evidence type="ECO:0000256" key="2">
    <source>
        <dbReference type="ARBA" id="ARBA00023012"/>
    </source>
</evidence>
<keyword evidence="2" id="KW-0902">Two-component regulatory system</keyword>
<dbReference type="InterPro" id="IPR035965">
    <property type="entry name" value="PAS-like_dom_sf"/>
</dbReference>
<accession>A0ABR6YAY6</accession>
<dbReference type="Gene3D" id="3.30.450.20">
    <property type="entry name" value="PAS domain"/>
    <property type="match status" value="1"/>
</dbReference>
<evidence type="ECO:0000313" key="9">
    <source>
        <dbReference type="Proteomes" id="UP000624279"/>
    </source>
</evidence>
<evidence type="ECO:0000256" key="1">
    <source>
        <dbReference type="ARBA" id="ARBA00022553"/>
    </source>
</evidence>
<feature type="modified residue" description="4-aspartylphosphate" evidence="6">
    <location>
        <position position="55"/>
    </location>
</feature>
<keyword evidence="5" id="KW-0804">Transcription</keyword>
<dbReference type="SUPFAM" id="SSF52172">
    <property type="entry name" value="CheY-like"/>
    <property type="match status" value="1"/>
</dbReference>
<evidence type="ECO:0000256" key="4">
    <source>
        <dbReference type="ARBA" id="ARBA00023125"/>
    </source>
</evidence>
<dbReference type="Pfam" id="PF00072">
    <property type="entry name" value="Response_reg"/>
    <property type="match status" value="1"/>
</dbReference>
<reference evidence="8 9" key="1">
    <citation type="submission" date="2020-08" db="EMBL/GenBank/DDBJ databases">
        <title>Novel species isolated from subtropical streams in China.</title>
        <authorList>
            <person name="Lu H."/>
        </authorList>
    </citation>
    <scope>NUCLEOTIDE SEQUENCE [LARGE SCALE GENOMIC DNA]</scope>
    <source>
        <strain evidence="8 9">LX15W</strain>
    </source>
</reference>
<proteinExistence type="predicted"/>
<keyword evidence="9" id="KW-1185">Reference proteome</keyword>
<keyword evidence="3" id="KW-0805">Transcription regulation</keyword>
<dbReference type="PROSITE" id="PS50110">
    <property type="entry name" value="RESPONSE_REGULATORY"/>
    <property type="match status" value="1"/>
</dbReference>
<dbReference type="Pfam" id="PF13188">
    <property type="entry name" value="PAS_8"/>
    <property type="match status" value="1"/>
</dbReference>
<comment type="caution">
    <text evidence="8">The sequence shown here is derived from an EMBL/GenBank/DDBJ whole genome shotgun (WGS) entry which is preliminary data.</text>
</comment>
<dbReference type="RefSeq" id="WP_186941798.1">
    <property type="nucleotide sequence ID" value="NZ_JACOGA010000007.1"/>
</dbReference>
<dbReference type="InterPro" id="IPR000014">
    <property type="entry name" value="PAS"/>
</dbReference>
<evidence type="ECO:0000313" key="8">
    <source>
        <dbReference type="EMBL" id="MBC3873770.1"/>
    </source>
</evidence>
<dbReference type="EMBL" id="JACOGA010000007">
    <property type="protein sequence ID" value="MBC3873770.1"/>
    <property type="molecule type" value="Genomic_DNA"/>
</dbReference>
<dbReference type="InterPro" id="IPR011006">
    <property type="entry name" value="CheY-like_superfamily"/>
</dbReference>
<evidence type="ECO:0000256" key="6">
    <source>
        <dbReference type="PROSITE-ProRule" id="PRU00169"/>
    </source>
</evidence>
<dbReference type="SUPFAM" id="SSF55785">
    <property type="entry name" value="PYP-like sensor domain (PAS domain)"/>
    <property type="match status" value="1"/>
</dbReference>
<sequence>MDTQGNIVIVDDNPNNLQVLSQILESAGYKVRPALTAAIALRSIESLQADLILLDVCMPEMDGFEACRQLKKNPNCVDLPVIFVSALNNIEDRLTAFQVGGADYILKPFHADEVLARVKAHIGHSQTRRQLTALLAQRELALQKSEARYRALLNESPLAVMMYDANTWSVIEVNSAYATLAACPAQSLAGKSLEFALGSAQAAQLCDLTEQLFLRRANATALAMSAETSQASEELCMTMRINPIHTNQAIEFDARIKAIDYPYTQVCMVTLQPRQDT</sequence>
<evidence type="ECO:0000256" key="3">
    <source>
        <dbReference type="ARBA" id="ARBA00023015"/>
    </source>
</evidence>
<dbReference type="PANTHER" id="PTHR48111">
    <property type="entry name" value="REGULATOR OF RPOS"/>
    <property type="match status" value="1"/>
</dbReference>
<dbReference type="Gene3D" id="3.40.50.2300">
    <property type="match status" value="1"/>
</dbReference>
<keyword evidence="4" id="KW-0238">DNA-binding</keyword>
<organism evidence="8 9">
    <name type="scientific">Undibacterium flavidum</name>
    <dbReference type="NCBI Taxonomy" id="2762297"/>
    <lineage>
        <taxon>Bacteria</taxon>
        <taxon>Pseudomonadati</taxon>
        <taxon>Pseudomonadota</taxon>
        <taxon>Betaproteobacteria</taxon>
        <taxon>Burkholderiales</taxon>
        <taxon>Oxalobacteraceae</taxon>
        <taxon>Undibacterium</taxon>
    </lineage>
</organism>
<evidence type="ECO:0000256" key="5">
    <source>
        <dbReference type="ARBA" id="ARBA00023163"/>
    </source>
</evidence>
<protein>
    <submittedName>
        <fullName evidence="8">Response regulator</fullName>
    </submittedName>
</protein>
<dbReference type="SMART" id="SM00448">
    <property type="entry name" value="REC"/>
    <property type="match status" value="1"/>
</dbReference>
<evidence type="ECO:0000259" key="7">
    <source>
        <dbReference type="PROSITE" id="PS50110"/>
    </source>
</evidence>
<dbReference type="InterPro" id="IPR039420">
    <property type="entry name" value="WalR-like"/>
</dbReference>
<dbReference type="PANTHER" id="PTHR48111:SF1">
    <property type="entry name" value="TWO-COMPONENT RESPONSE REGULATOR ORR33"/>
    <property type="match status" value="1"/>
</dbReference>
<feature type="domain" description="Response regulatory" evidence="7">
    <location>
        <begin position="6"/>
        <end position="122"/>
    </location>
</feature>